<dbReference type="RefSeq" id="WP_035247568.1">
    <property type="nucleotide sequence ID" value="NZ_ARXU01000006.1"/>
</dbReference>
<accession>A0ABR4WCD2</accession>
<comment type="similarity">
    <text evidence="2">Belongs to the SdhE FAD assembly factor family.</text>
</comment>
<evidence type="ECO:0000256" key="4">
    <source>
        <dbReference type="ARBA" id="ARBA00022490"/>
    </source>
</evidence>
<proteinExistence type="inferred from homology"/>
<keyword evidence="7" id="KW-1185">Reference proteome</keyword>
<gene>
    <name evidence="6" type="ORF">T9A_01863</name>
</gene>
<keyword evidence="4" id="KW-0963">Cytoplasm</keyword>
<dbReference type="Gene3D" id="1.10.150.250">
    <property type="entry name" value="Flavinator of succinate dehydrogenase"/>
    <property type="match status" value="1"/>
</dbReference>
<keyword evidence="5" id="KW-0143">Chaperone</keyword>
<dbReference type="Proteomes" id="UP000029443">
    <property type="component" value="Unassembled WGS sequence"/>
</dbReference>
<sequence length="86" mass="10241">MSHDDLKRQYRWQCRRGASEAEVVLFAYLDDHFDNESPEHQAWFPKLLACEDADMFEWFTRRSEPQDPALREYVRHVLALVSAKKG</sequence>
<evidence type="ECO:0000256" key="5">
    <source>
        <dbReference type="ARBA" id="ARBA00023186"/>
    </source>
</evidence>
<dbReference type="PANTHER" id="PTHR39585:SF1">
    <property type="entry name" value="FAD ASSEMBLY FACTOR SDHE"/>
    <property type="match status" value="1"/>
</dbReference>
<dbReference type="SUPFAM" id="SSF109910">
    <property type="entry name" value="YgfY-like"/>
    <property type="match status" value="1"/>
</dbReference>
<dbReference type="EMBL" id="ARXU01000006">
    <property type="protein sequence ID" value="KGD61003.1"/>
    <property type="molecule type" value="Genomic_DNA"/>
</dbReference>
<organism evidence="6 7">
    <name type="scientific">Alcanivorax jadensis T9</name>
    <dbReference type="NCBI Taxonomy" id="1177181"/>
    <lineage>
        <taxon>Bacteria</taxon>
        <taxon>Pseudomonadati</taxon>
        <taxon>Pseudomonadota</taxon>
        <taxon>Gammaproteobacteria</taxon>
        <taxon>Oceanospirillales</taxon>
        <taxon>Alcanivoracaceae</taxon>
        <taxon>Alcanivorax</taxon>
    </lineage>
</organism>
<dbReference type="PANTHER" id="PTHR39585">
    <property type="entry name" value="FAD ASSEMBLY FACTOR SDHE"/>
    <property type="match status" value="1"/>
</dbReference>
<evidence type="ECO:0000256" key="3">
    <source>
        <dbReference type="ARBA" id="ARBA00019418"/>
    </source>
</evidence>
<name>A0ABR4WCD2_9GAMM</name>
<dbReference type="InterPro" id="IPR005631">
    <property type="entry name" value="SDH"/>
</dbReference>
<dbReference type="InterPro" id="IPR050531">
    <property type="entry name" value="SdhE_FAD_assembly_factor"/>
</dbReference>
<evidence type="ECO:0000313" key="7">
    <source>
        <dbReference type="Proteomes" id="UP000029443"/>
    </source>
</evidence>
<comment type="subcellular location">
    <subcellularLocation>
        <location evidence="1">Cytoplasm</location>
    </subcellularLocation>
</comment>
<reference evidence="6 7" key="1">
    <citation type="submission" date="2012-09" db="EMBL/GenBank/DDBJ databases">
        <title>Genome Sequence of alkane-degrading Bacterium Alcanivorax jadensis T9.</title>
        <authorList>
            <person name="Lai Q."/>
            <person name="Shao Z."/>
        </authorList>
    </citation>
    <scope>NUCLEOTIDE SEQUENCE [LARGE SCALE GENOMIC DNA]</scope>
    <source>
        <strain evidence="6 7">T9</strain>
    </source>
</reference>
<comment type="caution">
    <text evidence="6">The sequence shown here is derived from an EMBL/GenBank/DDBJ whole genome shotgun (WGS) entry which is preliminary data.</text>
</comment>
<evidence type="ECO:0000313" key="6">
    <source>
        <dbReference type="EMBL" id="KGD61003.1"/>
    </source>
</evidence>
<dbReference type="Pfam" id="PF03937">
    <property type="entry name" value="Sdh5"/>
    <property type="match status" value="1"/>
</dbReference>
<evidence type="ECO:0000256" key="2">
    <source>
        <dbReference type="ARBA" id="ARBA00008571"/>
    </source>
</evidence>
<dbReference type="InterPro" id="IPR036714">
    <property type="entry name" value="SDH_sf"/>
</dbReference>
<protein>
    <recommendedName>
        <fullName evidence="3">FAD assembly factor SdhE</fullName>
    </recommendedName>
</protein>
<evidence type="ECO:0000256" key="1">
    <source>
        <dbReference type="ARBA" id="ARBA00004496"/>
    </source>
</evidence>